<dbReference type="Proteomes" id="UP000681425">
    <property type="component" value="Chromosome"/>
</dbReference>
<feature type="domain" description="Cupin type-2" evidence="1">
    <location>
        <begin position="46"/>
        <end position="101"/>
    </location>
</feature>
<organism evidence="2 3">
    <name type="scientific">Sphingobium phenoxybenzoativorans</name>
    <dbReference type="NCBI Taxonomy" id="1592790"/>
    <lineage>
        <taxon>Bacteria</taxon>
        <taxon>Pseudomonadati</taxon>
        <taxon>Pseudomonadota</taxon>
        <taxon>Alphaproteobacteria</taxon>
        <taxon>Sphingomonadales</taxon>
        <taxon>Sphingomonadaceae</taxon>
        <taxon>Sphingobium</taxon>
    </lineage>
</organism>
<evidence type="ECO:0000313" key="3">
    <source>
        <dbReference type="Proteomes" id="UP000681425"/>
    </source>
</evidence>
<evidence type="ECO:0000259" key="1">
    <source>
        <dbReference type="Pfam" id="PF07883"/>
    </source>
</evidence>
<dbReference type="RefSeq" id="WP_212608227.1">
    <property type="nucleotide sequence ID" value="NZ_CP073910.1"/>
</dbReference>
<sequence length="112" mass="12564">MPNLFEALPEDRSREDFADLLSRPGVRIERIVSYGQATPVDAPYDQPHDEWVLLLKGRAGLWIEGEGETVLGSGDHVLIPANRRHRVTWTDAHGPTVWLAVHFDASVKTRSP</sequence>
<name>A0A975K3W6_9SPHN</name>
<dbReference type="InterPro" id="IPR013096">
    <property type="entry name" value="Cupin_2"/>
</dbReference>
<dbReference type="CDD" id="cd06981">
    <property type="entry name" value="cupin_reut_a1446"/>
    <property type="match status" value="1"/>
</dbReference>
<dbReference type="Pfam" id="PF07883">
    <property type="entry name" value="Cupin_2"/>
    <property type="match status" value="1"/>
</dbReference>
<dbReference type="InterPro" id="IPR011051">
    <property type="entry name" value="RmlC_Cupin_sf"/>
</dbReference>
<keyword evidence="3" id="KW-1185">Reference proteome</keyword>
<dbReference type="Gene3D" id="2.60.120.10">
    <property type="entry name" value="Jelly Rolls"/>
    <property type="match status" value="1"/>
</dbReference>
<dbReference type="KEGG" id="spph:KFK14_15170"/>
<evidence type="ECO:0000313" key="2">
    <source>
        <dbReference type="EMBL" id="QUT04400.1"/>
    </source>
</evidence>
<gene>
    <name evidence="2" type="ORF">KFK14_15170</name>
</gene>
<protein>
    <submittedName>
        <fullName evidence="2">Cupin domain-containing protein</fullName>
    </submittedName>
</protein>
<dbReference type="EMBL" id="CP073910">
    <property type="protein sequence ID" value="QUT04400.1"/>
    <property type="molecule type" value="Genomic_DNA"/>
</dbReference>
<dbReference type="AlphaFoldDB" id="A0A975K3W6"/>
<reference evidence="2" key="1">
    <citation type="submission" date="2021-04" db="EMBL/GenBank/DDBJ databases">
        <title>Isolation of p-tert-butylphenol degrading bacteria Sphingobium phenoxybenzoativorans Tas13 from active sludge.</title>
        <authorList>
            <person name="Li Y."/>
        </authorList>
    </citation>
    <scope>NUCLEOTIDE SEQUENCE</scope>
    <source>
        <strain evidence="2">Tas13</strain>
    </source>
</reference>
<proteinExistence type="predicted"/>
<dbReference type="InterPro" id="IPR014710">
    <property type="entry name" value="RmlC-like_jellyroll"/>
</dbReference>
<dbReference type="SUPFAM" id="SSF51182">
    <property type="entry name" value="RmlC-like cupins"/>
    <property type="match status" value="1"/>
</dbReference>
<accession>A0A975K3W6</accession>